<comment type="caution">
    <text evidence="1">The sequence shown here is derived from an EMBL/GenBank/DDBJ whole genome shotgun (WGS) entry which is preliminary data.</text>
</comment>
<organism evidence="1 2">
    <name type="scientific">Euphydryas editha</name>
    <name type="common">Edith's checkerspot</name>
    <dbReference type="NCBI Taxonomy" id="104508"/>
    <lineage>
        <taxon>Eukaryota</taxon>
        <taxon>Metazoa</taxon>
        <taxon>Ecdysozoa</taxon>
        <taxon>Arthropoda</taxon>
        <taxon>Hexapoda</taxon>
        <taxon>Insecta</taxon>
        <taxon>Pterygota</taxon>
        <taxon>Neoptera</taxon>
        <taxon>Endopterygota</taxon>
        <taxon>Lepidoptera</taxon>
        <taxon>Glossata</taxon>
        <taxon>Ditrysia</taxon>
        <taxon>Papilionoidea</taxon>
        <taxon>Nymphalidae</taxon>
        <taxon>Nymphalinae</taxon>
        <taxon>Euphydryas</taxon>
    </lineage>
</organism>
<dbReference type="AlphaFoldDB" id="A0AAU9TQV0"/>
<sequence length="128" mass="14635">MSRNLRALFTRELEYISGEWEDSEDGLDFSDDDDVADHTLDQLMSLKSRHFGFGNYKKNNRIPNYKLADEKVFKKESSGSSTEQVAIGNGIDVAVVTWRDNKIVTLASNFTGKHPAFVARMWDKSRKQ</sequence>
<reference evidence="1" key="1">
    <citation type="submission" date="2022-03" db="EMBL/GenBank/DDBJ databases">
        <authorList>
            <person name="Tunstrom K."/>
        </authorList>
    </citation>
    <scope>NUCLEOTIDE SEQUENCE</scope>
</reference>
<protein>
    <submittedName>
        <fullName evidence="1">Uncharacterized protein</fullName>
    </submittedName>
</protein>
<dbReference type="EMBL" id="CAKOGL010000008">
    <property type="protein sequence ID" value="CAH2089276.1"/>
    <property type="molecule type" value="Genomic_DNA"/>
</dbReference>
<dbReference type="PANTHER" id="PTHR47272">
    <property type="entry name" value="DDE_TNP_1_7 DOMAIN-CONTAINING PROTEIN"/>
    <property type="match status" value="1"/>
</dbReference>
<accession>A0AAU9TQV0</accession>
<dbReference type="Proteomes" id="UP001153954">
    <property type="component" value="Unassembled WGS sequence"/>
</dbReference>
<evidence type="ECO:0000313" key="1">
    <source>
        <dbReference type="EMBL" id="CAH2089276.1"/>
    </source>
</evidence>
<name>A0AAU9TQV0_EUPED</name>
<proteinExistence type="predicted"/>
<gene>
    <name evidence="1" type="ORF">EEDITHA_LOCUS5348</name>
</gene>
<evidence type="ECO:0000313" key="2">
    <source>
        <dbReference type="Proteomes" id="UP001153954"/>
    </source>
</evidence>
<keyword evidence="2" id="KW-1185">Reference proteome</keyword>